<dbReference type="Gene3D" id="3.40.50.300">
    <property type="entry name" value="P-loop containing nucleotide triphosphate hydrolases"/>
    <property type="match status" value="1"/>
</dbReference>
<proteinExistence type="predicted"/>
<dbReference type="PANTHER" id="PTHR43384:SF4">
    <property type="entry name" value="CELLULOSE BIOSYNTHESIS PROTEIN BCSQ-RELATED"/>
    <property type="match status" value="1"/>
</dbReference>
<dbReference type="GO" id="GO:0005829">
    <property type="term" value="C:cytosol"/>
    <property type="evidence" value="ECO:0007669"/>
    <property type="project" value="TreeGrafter"/>
</dbReference>
<dbReference type="InterPro" id="IPR025669">
    <property type="entry name" value="AAA_dom"/>
</dbReference>
<dbReference type="AlphaFoldDB" id="A0A419EZC8"/>
<dbReference type="CDD" id="cd02038">
    <property type="entry name" value="FlhG-like"/>
    <property type="match status" value="1"/>
</dbReference>
<dbReference type="SUPFAM" id="SSF52540">
    <property type="entry name" value="P-loop containing nucleoside triphosphate hydrolases"/>
    <property type="match status" value="1"/>
</dbReference>
<dbReference type="Pfam" id="PF13614">
    <property type="entry name" value="AAA_31"/>
    <property type="match status" value="1"/>
</dbReference>
<name>A0A419EZC8_9BACT</name>
<organism evidence="4 5">
    <name type="scientific">Candidatus Abyssobacteria bacterium SURF_17</name>
    <dbReference type="NCBI Taxonomy" id="2093361"/>
    <lineage>
        <taxon>Bacteria</taxon>
        <taxon>Pseudomonadati</taxon>
        <taxon>Candidatus Hydrogenedentota</taxon>
        <taxon>Candidatus Abyssobacteria</taxon>
    </lineage>
</organism>
<dbReference type="GO" id="GO:0016887">
    <property type="term" value="F:ATP hydrolysis activity"/>
    <property type="evidence" value="ECO:0007669"/>
    <property type="project" value="TreeGrafter"/>
</dbReference>
<dbReference type="Proteomes" id="UP000285961">
    <property type="component" value="Unassembled WGS sequence"/>
</dbReference>
<feature type="domain" description="AAA" evidence="3">
    <location>
        <begin position="97"/>
        <end position="250"/>
    </location>
</feature>
<dbReference type="EMBL" id="QZKI01000065">
    <property type="protein sequence ID" value="RJP70757.1"/>
    <property type="molecule type" value="Genomic_DNA"/>
</dbReference>
<dbReference type="InterPro" id="IPR033875">
    <property type="entry name" value="FlhG"/>
</dbReference>
<gene>
    <name evidence="4" type="ORF">C4532_08725</name>
</gene>
<evidence type="ECO:0000313" key="5">
    <source>
        <dbReference type="Proteomes" id="UP000285961"/>
    </source>
</evidence>
<dbReference type="GO" id="GO:0051782">
    <property type="term" value="P:negative regulation of cell division"/>
    <property type="evidence" value="ECO:0007669"/>
    <property type="project" value="TreeGrafter"/>
</dbReference>
<accession>A0A419EZC8</accession>
<dbReference type="InterPro" id="IPR050625">
    <property type="entry name" value="ParA/MinD_ATPase"/>
</dbReference>
<dbReference type="PANTHER" id="PTHR43384">
    <property type="entry name" value="SEPTUM SITE-DETERMINING PROTEIN MIND HOMOLOG, CHLOROPLASTIC-RELATED"/>
    <property type="match status" value="1"/>
</dbReference>
<evidence type="ECO:0000313" key="4">
    <source>
        <dbReference type="EMBL" id="RJP70757.1"/>
    </source>
</evidence>
<dbReference type="InterPro" id="IPR027417">
    <property type="entry name" value="P-loop_NTPase"/>
</dbReference>
<evidence type="ECO:0000256" key="1">
    <source>
        <dbReference type="ARBA" id="ARBA00022741"/>
    </source>
</evidence>
<dbReference type="GO" id="GO:0005524">
    <property type="term" value="F:ATP binding"/>
    <property type="evidence" value="ECO:0007669"/>
    <property type="project" value="UniProtKB-KW"/>
</dbReference>
<dbReference type="GO" id="GO:0009898">
    <property type="term" value="C:cytoplasmic side of plasma membrane"/>
    <property type="evidence" value="ECO:0007669"/>
    <property type="project" value="TreeGrafter"/>
</dbReference>
<protein>
    <recommendedName>
        <fullName evidence="3">AAA domain-containing protein</fullName>
    </recommendedName>
</protein>
<reference evidence="4 5" key="1">
    <citation type="journal article" date="2017" name="ISME J.">
        <title>Energy and carbon metabolisms in a deep terrestrial subsurface fluid microbial community.</title>
        <authorList>
            <person name="Momper L."/>
            <person name="Jungbluth S.P."/>
            <person name="Lee M.D."/>
            <person name="Amend J.P."/>
        </authorList>
    </citation>
    <scope>NUCLEOTIDE SEQUENCE [LARGE SCALE GENOMIC DNA]</scope>
    <source>
        <strain evidence="4">SURF_17</strain>
    </source>
</reference>
<evidence type="ECO:0000259" key="3">
    <source>
        <dbReference type="Pfam" id="PF13614"/>
    </source>
</evidence>
<sequence>MENHPNAEKAARLIGIEPSRLRFLELYCQEFLSPFTLIPRTYLPNDLKILAAANRLFEQGVAPNMLIRHLAAIVTHPSLHGSNGLASSCEDTSSPARLVAVASGKGGVGKSTVALNLGVELVRQGLRVIVVDADFGVANLHVLAGLKEGKTIRDVMSGAWRLEDIIAKVTDGPDIVPGASGILELANLPAHKRRIFLSELRKLDARYDVIIVDVAAGVSDSVLDFVVAADFVLVVMTPETTAITDAYALIKLSMRRSPCCRIGVVANRVRSAREGREALVRISQCTHRFLGRRVLDMGNIWEDSRVRHAVNERVALSIRHPDSRASLSIRKLARMLLEQEMASARSRLGGAGLEKFITRCLPLAAVADGKGIGVNRETGECYGSGNKMVGRNA</sequence>
<keyword evidence="1" id="KW-0547">Nucleotide-binding</keyword>
<comment type="caution">
    <text evidence="4">The sequence shown here is derived from an EMBL/GenBank/DDBJ whole genome shotgun (WGS) entry which is preliminary data.</text>
</comment>
<keyword evidence="2" id="KW-0067">ATP-binding</keyword>
<evidence type="ECO:0000256" key="2">
    <source>
        <dbReference type="ARBA" id="ARBA00022840"/>
    </source>
</evidence>